<sequence length="237" mass="25924">MSSDVSSPKLEQTDIDLTTNGDTSRAPSPCSDAGSLGSRGSSLGHVMKQSNRSRAAKNRNRKPCASCTMHRTKCEVIEMEGKRRLCKKCDKRGFFQCPAEPGKSNSNFIQFEPKASFRSLLPFSLILIVEQKEKIPQTNPTENTNVKTPVEPDIIPQVQYQPKQEQHGSFHINQPIINNLNNLKSAIAPVARPQGQLTINVYIVGGGPAAVGEVLRGILPLFPGCQRQDIAPPAYGM</sequence>
<dbReference type="PROSITE" id="PS00463">
    <property type="entry name" value="ZN2_CY6_FUNGAL_1"/>
    <property type="match status" value="1"/>
</dbReference>
<evidence type="ECO:0000313" key="4">
    <source>
        <dbReference type="Proteomes" id="UP000053477"/>
    </source>
</evidence>
<feature type="compositionally biased region" description="Low complexity" evidence="1">
    <location>
        <begin position="34"/>
        <end position="44"/>
    </location>
</feature>
<dbReference type="Proteomes" id="UP000053477">
    <property type="component" value="Unassembled WGS sequence"/>
</dbReference>
<dbReference type="GO" id="GO:0008270">
    <property type="term" value="F:zinc ion binding"/>
    <property type="evidence" value="ECO:0007669"/>
    <property type="project" value="InterPro"/>
</dbReference>
<accession>A0A0H2SCL1</accession>
<dbReference type="InterPro" id="IPR001138">
    <property type="entry name" value="Zn2Cys6_DnaBD"/>
</dbReference>
<protein>
    <recommendedName>
        <fullName evidence="2">Zn(2)-C6 fungal-type domain-containing protein</fullName>
    </recommendedName>
</protein>
<gene>
    <name evidence="3" type="ORF">SCHPADRAFT_302482</name>
</gene>
<dbReference type="GO" id="GO:0000981">
    <property type="term" value="F:DNA-binding transcription factor activity, RNA polymerase II-specific"/>
    <property type="evidence" value="ECO:0007669"/>
    <property type="project" value="InterPro"/>
</dbReference>
<feature type="domain" description="Zn(2)-C6 fungal-type" evidence="2">
    <location>
        <begin position="63"/>
        <end position="97"/>
    </location>
</feature>
<reference evidence="3 4" key="1">
    <citation type="submission" date="2015-04" db="EMBL/GenBank/DDBJ databases">
        <title>Complete genome sequence of Schizopora paradoxa KUC8140, a cosmopolitan wood degrader in East Asia.</title>
        <authorList>
            <consortium name="DOE Joint Genome Institute"/>
            <person name="Min B."/>
            <person name="Park H."/>
            <person name="Jang Y."/>
            <person name="Kim J.-J."/>
            <person name="Kim K.H."/>
            <person name="Pangilinan J."/>
            <person name="Lipzen A."/>
            <person name="Riley R."/>
            <person name="Grigoriev I.V."/>
            <person name="Spatafora J.W."/>
            <person name="Choi I.-G."/>
        </authorList>
    </citation>
    <scope>NUCLEOTIDE SEQUENCE [LARGE SCALE GENOMIC DNA]</scope>
    <source>
        <strain evidence="3 4">KUC8140</strain>
    </source>
</reference>
<evidence type="ECO:0000313" key="3">
    <source>
        <dbReference type="EMBL" id="KLO14696.1"/>
    </source>
</evidence>
<evidence type="ECO:0000256" key="1">
    <source>
        <dbReference type="SAM" id="MobiDB-lite"/>
    </source>
</evidence>
<dbReference type="InParanoid" id="A0A0H2SCL1"/>
<name>A0A0H2SCL1_9AGAM</name>
<evidence type="ECO:0000259" key="2">
    <source>
        <dbReference type="PROSITE" id="PS00463"/>
    </source>
</evidence>
<organism evidence="3 4">
    <name type="scientific">Schizopora paradoxa</name>
    <dbReference type="NCBI Taxonomy" id="27342"/>
    <lineage>
        <taxon>Eukaryota</taxon>
        <taxon>Fungi</taxon>
        <taxon>Dikarya</taxon>
        <taxon>Basidiomycota</taxon>
        <taxon>Agaricomycotina</taxon>
        <taxon>Agaricomycetes</taxon>
        <taxon>Hymenochaetales</taxon>
        <taxon>Schizoporaceae</taxon>
        <taxon>Schizopora</taxon>
    </lineage>
</organism>
<feature type="region of interest" description="Disordered" evidence="1">
    <location>
        <begin position="1"/>
        <end position="62"/>
    </location>
</feature>
<dbReference type="AlphaFoldDB" id="A0A0H2SCL1"/>
<proteinExistence type="predicted"/>
<keyword evidence="4" id="KW-1185">Reference proteome</keyword>
<dbReference type="EMBL" id="KQ085940">
    <property type="protein sequence ID" value="KLO14696.1"/>
    <property type="molecule type" value="Genomic_DNA"/>
</dbReference>
<feature type="compositionally biased region" description="Polar residues" evidence="1">
    <location>
        <begin position="1"/>
        <end position="26"/>
    </location>
</feature>